<sequence>MKTSFEKIALASVLACGGLAAQAQVSGDVIKIGIITDMSSVYADIDGAGGVEAIKMAIADMKGQAAGKKIELVFADHQNKADVAASKAREWFDTQGLDLLIGGTNSGTSLAMAKVAAEKKKPFISIGAGTSRLTNEDCTPYTIHYAYDTVALANGTGAAVTKAGGKTWFFLTADYAFGTSLQADTSAVVTKAGGQVLGSVKHPLNASDFSSFLLQAQSSKAQILGLANAGGDTINAVKAANEFGITKTMKLAGLLMFINDVHSLGLKTTEGMYLTDSWYWNQSPEARAWSRRFFEKMKRMPSSLQAADYSAVTHYLKAVEAIKSDDGDKVMAQMKATPVNDFYTKATIRKEDGRAVHDMFLLQVKSQKESTEPWDYFKVVTRIPGEEAFTKLADSKCPLVKK</sequence>
<reference evidence="5 6" key="1">
    <citation type="journal article" date="2008" name="Int. J. Syst. Evol. Microbiol.">
        <title>Description of Roseateles aquatilis sp. nov. and Roseateles terrae sp. nov., in the class Betaproteobacteria, and emended description of the genus Roseateles.</title>
        <authorList>
            <person name="Gomila M."/>
            <person name="Bowien B."/>
            <person name="Falsen E."/>
            <person name="Moore E.R."/>
            <person name="Lalucat J."/>
        </authorList>
    </citation>
    <scope>NUCLEOTIDE SEQUENCE [LARGE SCALE GENOMIC DNA]</scope>
    <source>
        <strain evidence="5 6">CCUG 48205</strain>
    </source>
</reference>
<protein>
    <submittedName>
        <fullName evidence="5">ABC transporter permease</fullName>
    </submittedName>
</protein>
<dbReference type="InterPro" id="IPR051010">
    <property type="entry name" value="BCAA_transport"/>
</dbReference>
<dbReference type="SUPFAM" id="SSF53822">
    <property type="entry name" value="Periplasmic binding protein-like I"/>
    <property type="match status" value="1"/>
</dbReference>
<dbReference type="InterPro" id="IPR028081">
    <property type="entry name" value="Leu-bd"/>
</dbReference>
<evidence type="ECO:0000313" key="6">
    <source>
        <dbReference type="Proteomes" id="UP000197468"/>
    </source>
</evidence>
<evidence type="ECO:0000259" key="4">
    <source>
        <dbReference type="Pfam" id="PF13458"/>
    </source>
</evidence>
<feature type="domain" description="Leucine-binding protein" evidence="4">
    <location>
        <begin position="30"/>
        <end position="367"/>
    </location>
</feature>
<dbReference type="Proteomes" id="UP000197468">
    <property type="component" value="Unassembled WGS sequence"/>
</dbReference>
<dbReference type="AlphaFoldDB" id="A0A246IY02"/>
<dbReference type="EMBL" id="NIOF01000014">
    <property type="protein sequence ID" value="OWQ85084.1"/>
    <property type="molecule type" value="Genomic_DNA"/>
</dbReference>
<feature type="chain" id="PRO_5012241730" evidence="3">
    <location>
        <begin position="24"/>
        <end position="402"/>
    </location>
</feature>
<name>A0A246IY02_9BURK</name>
<dbReference type="Gene3D" id="3.40.50.2300">
    <property type="match status" value="2"/>
</dbReference>
<evidence type="ECO:0000256" key="1">
    <source>
        <dbReference type="ARBA" id="ARBA00010062"/>
    </source>
</evidence>
<keyword evidence="6" id="KW-1185">Reference proteome</keyword>
<dbReference type="Pfam" id="PF13458">
    <property type="entry name" value="Peripla_BP_6"/>
    <property type="match status" value="1"/>
</dbReference>
<organism evidence="5 6">
    <name type="scientific">Roseateles aquatilis</name>
    <dbReference type="NCBI Taxonomy" id="431061"/>
    <lineage>
        <taxon>Bacteria</taxon>
        <taxon>Pseudomonadati</taxon>
        <taxon>Pseudomonadota</taxon>
        <taxon>Betaproteobacteria</taxon>
        <taxon>Burkholderiales</taxon>
        <taxon>Sphaerotilaceae</taxon>
        <taxon>Roseateles</taxon>
    </lineage>
</organism>
<keyword evidence="2 3" id="KW-0732">Signal</keyword>
<dbReference type="PANTHER" id="PTHR30483">
    <property type="entry name" value="LEUCINE-SPECIFIC-BINDING PROTEIN"/>
    <property type="match status" value="1"/>
</dbReference>
<comment type="caution">
    <text evidence="5">The sequence shown here is derived from an EMBL/GenBank/DDBJ whole genome shotgun (WGS) entry which is preliminary data.</text>
</comment>
<proteinExistence type="inferred from homology"/>
<evidence type="ECO:0000313" key="5">
    <source>
        <dbReference type="EMBL" id="OWQ85084.1"/>
    </source>
</evidence>
<dbReference type="OrthoDB" id="8887944at2"/>
<evidence type="ECO:0000256" key="2">
    <source>
        <dbReference type="ARBA" id="ARBA00022729"/>
    </source>
</evidence>
<dbReference type="PANTHER" id="PTHR30483:SF6">
    <property type="entry name" value="PERIPLASMIC BINDING PROTEIN OF ABC TRANSPORTER FOR NATURAL AMINO ACIDS"/>
    <property type="match status" value="1"/>
</dbReference>
<evidence type="ECO:0000256" key="3">
    <source>
        <dbReference type="SAM" id="SignalP"/>
    </source>
</evidence>
<comment type="similarity">
    <text evidence="1">Belongs to the leucine-binding protein family.</text>
</comment>
<accession>A0A246IY02</accession>
<dbReference type="RefSeq" id="WP_088387225.1">
    <property type="nucleotide sequence ID" value="NZ_NIOF01000014.1"/>
</dbReference>
<gene>
    <name evidence="5" type="ORF">CDN99_23010</name>
</gene>
<dbReference type="InterPro" id="IPR028082">
    <property type="entry name" value="Peripla_BP_I"/>
</dbReference>
<dbReference type="CDD" id="cd06327">
    <property type="entry name" value="PBP1_SBP-like"/>
    <property type="match status" value="1"/>
</dbReference>
<feature type="signal peptide" evidence="3">
    <location>
        <begin position="1"/>
        <end position="23"/>
    </location>
</feature>